<comment type="caution">
    <text evidence="1">The sequence shown here is derived from an EMBL/GenBank/DDBJ whole genome shotgun (WGS) entry which is preliminary data.</text>
</comment>
<keyword evidence="2" id="KW-1185">Reference proteome</keyword>
<gene>
    <name evidence="1" type="ORF">MPNT_50121</name>
</gene>
<evidence type="ECO:0000313" key="1">
    <source>
        <dbReference type="EMBL" id="CAF0702577.1"/>
    </source>
</evidence>
<protein>
    <submittedName>
        <fullName evidence="1">Uncharacterized protein</fullName>
    </submittedName>
</protein>
<evidence type="ECO:0000313" key="2">
    <source>
        <dbReference type="Proteomes" id="UP000663859"/>
    </source>
</evidence>
<sequence>MAGVSSLFSLTRPGSRVTIEEGALLSAYAVVYGRVERSFSARCGFVSR</sequence>
<organism evidence="1 2">
    <name type="scientific">Candidatus Methylacidithermus pantelleriae</name>
    <dbReference type="NCBI Taxonomy" id="2744239"/>
    <lineage>
        <taxon>Bacteria</taxon>
        <taxon>Pseudomonadati</taxon>
        <taxon>Verrucomicrobiota</taxon>
        <taxon>Methylacidiphilae</taxon>
        <taxon>Methylacidiphilales</taxon>
        <taxon>Methylacidiphilaceae</taxon>
        <taxon>Candidatus Methylacidithermus</taxon>
    </lineage>
</organism>
<dbReference type="AlphaFoldDB" id="A0A8J2BKH4"/>
<reference evidence="1" key="1">
    <citation type="submission" date="2021-02" db="EMBL/GenBank/DDBJ databases">
        <authorList>
            <person name="Cremers G."/>
            <person name="Picone N."/>
        </authorList>
    </citation>
    <scope>NUCLEOTIDE SEQUENCE</scope>
    <source>
        <strain evidence="1">PQ17</strain>
    </source>
</reference>
<accession>A0A8J2BKH4</accession>
<proteinExistence type="predicted"/>
<dbReference type="Proteomes" id="UP000663859">
    <property type="component" value="Unassembled WGS sequence"/>
</dbReference>
<name>A0A8J2BKH4_9BACT</name>
<dbReference type="EMBL" id="CAJNOB010000045">
    <property type="protein sequence ID" value="CAF0702577.1"/>
    <property type="molecule type" value="Genomic_DNA"/>
</dbReference>